<evidence type="ECO:0000256" key="4">
    <source>
        <dbReference type="SAM" id="SignalP"/>
    </source>
</evidence>
<dbReference type="PANTHER" id="PTHR38340:SF1">
    <property type="entry name" value="S-LAYER PROTEIN"/>
    <property type="match status" value="1"/>
</dbReference>
<dbReference type="InterPro" id="IPR011049">
    <property type="entry name" value="Serralysin-like_metalloprot_C"/>
</dbReference>
<dbReference type="EMBL" id="JBEYRS010000014">
    <property type="protein sequence ID" value="MEW2366031.1"/>
    <property type="molecule type" value="Genomic_DNA"/>
</dbReference>
<dbReference type="RefSeq" id="WP_359782720.1">
    <property type="nucleotide sequence ID" value="NZ_JBEYRR010000012.1"/>
</dbReference>
<evidence type="ECO:0000313" key="5">
    <source>
        <dbReference type="EMBL" id="MEW2366031.1"/>
    </source>
</evidence>
<evidence type="ECO:0000256" key="2">
    <source>
        <dbReference type="ARBA" id="ARBA00022525"/>
    </source>
</evidence>
<dbReference type="Gene3D" id="2.150.10.10">
    <property type="entry name" value="Serralysin-like metalloprotease, C-terminal"/>
    <property type="match status" value="3"/>
</dbReference>
<dbReference type="InterPro" id="IPR001343">
    <property type="entry name" value="Hemolysn_Ca-bd"/>
</dbReference>
<feature type="region of interest" description="Disordered" evidence="3">
    <location>
        <begin position="176"/>
        <end position="195"/>
    </location>
</feature>
<protein>
    <submittedName>
        <fullName evidence="5">Calcium-binding protein</fullName>
    </submittedName>
</protein>
<comment type="subcellular location">
    <subcellularLocation>
        <location evidence="1">Secreted</location>
    </subcellularLocation>
</comment>
<name>A0ABV3M2T9_9ACTN</name>
<feature type="region of interest" description="Disordered" evidence="3">
    <location>
        <begin position="216"/>
        <end position="235"/>
    </location>
</feature>
<reference evidence="5 6" key="1">
    <citation type="submission" date="2024-06" db="EMBL/GenBank/DDBJ databases">
        <title>The Natural Products Discovery Center: Release of the First 8490 Sequenced Strains for Exploring Actinobacteria Biosynthetic Diversity.</title>
        <authorList>
            <person name="Kalkreuter E."/>
            <person name="Kautsar S.A."/>
            <person name="Yang D."/>
            <person name="Bader C.D."/>
            <person name="Teijaro C.N."/>
            <person name="Fluegel L."/>
            <person name="Davis C.M."/>
            <person name="Simpson J.R."/>
            <person name="Lauterbach L."/>
            <person name="Steele A.D."/>
            <person name="Gui C."/>
            <person name="Meng S."/>
            <person name="Li G."/>
            <person name="Viehrig K."/>
            <person name="Ye F."/>
            <person name="Su P."/>
            <person name="Kiefer A.F."/>
            <person name="Nichols A."/>
            <person name="Cepeda A.J."/>
            <person name="Yan W."/>
            <person name="Fan B."/>
            <person name="Jiang Y."/>
            <person name="Adhikari A."/>
            <person name="Zheng C.-J."/>
            <person name="Schuster L."/>
            <person name="Cowan T.M."/>
            <person name="Smanski M.J."/>
            <person name="Chevrette M.G."/>
            <person name="De Carvalho L.P.S."/>
            <person name="Shen B."/>
        </authorList>
    </citation>
    <scope>NUCLEOTIDE SEQUENCE [LARGE SCALE GENOMIC DNA]</scope>
    <source>
        <strain evidence="5 6">NPDC047833</strain>
    </source>
</reference>
<feature type="signal peptide" evidence="4">
    <location>
        <begin position="1"/>
        <end position="37"/>
    </location>
</feature>
<dbReference type="SUPFAM" id="SSF51120">
    <property type="entry name" value="beta-Roll"/>
    <property type="match status" value="1"/>
</dbReference>
<dbReference type="InterPro" id="IPR018511">
    <property type="entry name" value="Hemolysin-typ_Ca-bd_CS"/>
</dbReference>
<keyword evidence="2" id="KW-0964">Secreted</keyword>
<feature type="region of interest" description="Disordered" evidence="3">
    <location>
        <begin position="256"/>
        <end position="293"/>
    </location>
</feature>
<feature type="chain" id="PRO_5047537289" evidence="4">
    <location>
        <begin position="38"/>
        <end position="293"/>
    </location>
</feature>
<evidence type="ECO:0000313" key="6">
    <source>
        <dbReference type="Proteomes" id="UP001553843"/>
    </source>
</evidence>
<feature type="compositionally biased region" description="Gly residues" evidence="3">
    <location>
        <begin position="184"/>
        <end position="195"/>
    </location>
</feature>
<keyword evidence="4" id="KW-0732">Signal</keyword>
<dbReference type="PROSITE" id="PS00330">
    <property type="entry name" value="HEMOLYSIN_CALCIUM"/>
    <property type="match status" value="1"/>
</dbReference>
<dbReference type="PRINTS" id="PR00313">
    <property type="entry name" value="CABNDNGRPT"/>
</dbReference>
<evidence type="ECO:0000256" key="3">
    <source>
        <dbReference type="SAM" id="MobiDB-lite"/>
    </source>
</evidence>
<dbReference type="PANTHER" id="PTHR38340">
    <property type="entry name" value="S-LAYER PROTEIN"/>
    <property type="match status" value="1"/>
</dbReference>
<organism evidence="5 6">
    <name type="scientific">Streptomyces huasconensis</name>
    <dbReference type="NCBI Taxonomy" id="1854574"/>
    <lineage>
        <taxon>Bacteria</taxon>
        <taxon>Bacillati</taxon>
        <taxon>Actinomycetota</taxon>
        <taxon>Actinomycetes</taxon>
        <taxon>Kitasatosporales</taxon>
        <taxon>Streptomycetaceae</taxon>
        <taxon>Streptomyces</taxon>
    </lineage>
</organism>
<dbReference type="Pfam" id="PF00353">
    <property type="entry name" value="HemolysinCabind"/>
    <property type="match status" value="3"/>
</dbReference>
<accession>A0ABV3M2T9</accession>
<comment type="caution">
    <text evidence="5">The sequence shown here is derived from an EMBL/GenBank/DDBJ whole genome shotgun (WGS) entry which is preliminary data.</text>
</comment>
<dbReference type="Proteomes" id="UP001553843">
    <property type="component" value="Unassembled WGS sequence"/>
</dbReference>
<keyword evidence="6" id="KW-1185">Reference proteome</keyword>
<gene>
    <name evidence="5" type="ORF">AB0887_29315</name>
</gene>
<proteinExistence type="predicted"/>
<dbReference type="InterPro" id="IPR050557">
    <property type="entry name" value="RTX_toxin/Mannuronan_C5-epim"/>
</dbReference>
<sequence>MRMHRTIAAATTAATMTATALALALGTAGLTASAAQAAPASTAHATASVVVADGELWYKAAPGQQNTLTVDEAIDHRGEHDSYYVLTFHDRYDISISADAAEWDECAYPEEGDRTAVRCAVKIPENSDDSDSYDIDLGDENDTATLAPDSQAWAGIYGGKGNDVIKASESALLHGGDGDDRLDGGGGPFGFGPWGDAGNDTLTRCSQDCFGGPGNDSLTGTGEANTLHGEDGDDVLHGKDGADILYGGKGNDKLYGEAGNDTLWGNSGDDVLWGGTGTDTLSGGPGRNEVHQD</sequence>
<evidence type="ECO:0000256" key="1">
    <source>
        <dbReference type="ARBA" id="ARBA00004613"/>
    </source>
</evidence>